<keyword evidence="1" id="KW-0812">Transmembrane</keyword>
<evidence type="ECO:0000256" key="1">
    <source>
        <dbReference type="SAM" id="Phobius"/>
    </source>
</evidence>
<sequence length="137" mass="16063">MGIEEKRTRRGRERCERRRRFCRHGPASPPLFITTAAAELCLVIVKLQMLWWFEFHRRLSSLPLFPSFTLPTFMEEASSLKNAVEQRKRMRWIVLAPLLVLREWNRNSTKNGRSGTSGVYPVGREVFMRVIMLSLGL</sequence>
<protein>
    <submittedName>
        <fullName evidence="2">Uncharacterized protein</fullName>
    </submittedName>
</protein>
<dbReference type="EMBL" id="JASCZI010091076">
    <property type="protein sequence ID" value="MED6148826.1"/>
    <property type="molecule type" value="Genomic_DNA"/>
</dbReference>
<keyword evidence="1" id="KW-1133">Transmembrane helix</keyword>
<organism evidence="2 3">
    <name type="scientific">Stylosanthes scabra</name>
    <dbReference type="NCBI Taxonomy" id="79078"/>
    <lineage>
        <taxon>Eukaryota</taxon>
        <taxon>Viridiplantae</taxon>
        <taxon>Streptophyta</taxon>
        <taxon>Embryophyta</taxon>
        <taxon>Tracheophyta</taxon>
        <taxon>Spermatophyta</taxon>
        <taxon>Magnoliopsida</taxon>
        <taxon>eudicotyledons</taxon>
        <taxon>Gunneridae</taxon>
        <taxon>Pentapetalae</taxon>
        <taxon>rosids</taxon>
        <taxon>fabids</taxon>
        <taxon>Fabales</taxon>
        <taxon>Fabaceae</taxon>
        <taxon>Papilionoideae</taxon>
        <taxon>50 kb inversion clade</taxon>
        <taxon>dalbergioids sensu lato</taxon>
        <taxon>Dalbergieae</taxon>
        <taxon>Pterocarpus clade</taxon>
        <taxon>Stylosanthes</taxon>
    </lineage>
</organism>
<gene>
    <name evidence="2" type="ORF">PIB30_056650</name>
</gene>
<comment type="caution">
    <text evidence="2">The sequence shown here is derived from an EMBL/GenBank/DDBJ whole genome shotgun (WGS) entry which is preliminary data.</text>
</comment>
<keyword evidence="3" id="KW-1185">Reference proteome</keyword>
<feature type="transmembrane region" description="Helical" evidence="1">
    <location>
        <begin position="27"/>
        <end position="53"/>
    </location>
</feature>
<evidence type="ECO:0000313" key="3">
    <source>
        <dbReference type="Proteomes" id="UP001341840"/>
    </source>
</evidence>
<evidence type="ECO:0000313" key="2">
    <source>
        <dbReference type="EMBL" id="MED6148826.1"/>
    </source>
</evidence>
<name>A0ABU6TKR4_9FABA</name>
<proteinExistence type="predicted"/>
<accession>A0ABU6TKR4</accession>
<keyword evidence="1" id="KW-0472">Membrane</keyword>
<reference evidence="2 3" key="1">
    <citation type="journal article" date="2023" name="Plants (Basel)">
        <title>Bridging the Gap: Combining Genomics and Transcriptomics Approaches to Understand Stylosanthes scabra, an Orphan Legume from the Brazilian Caatinga.</title>
        <authorList>
            <person name="Ferreira-Neto J.R.C."/>
            <person name="da Silva M.D."/>
            <person name="Binneck E."/>
            <person name="de Melo N.F."/>
            <person name="da Silva R.H."/>
            <person name="de Melo A.L.T.M."/>
            <person name="Pandolfi V."/>
            <person name="Bustamante F.O."/>
            <person name="Brasileiro-Vidal A.C."/>
            <person name="Benko-Iseppon A.M."/>
        </authorList>
    </citation>
    <scope>NUCLEOTIDE SEQUENCE [LARGE SCALE GENOMIC DNA]</scope>
    <source>
        <tissue evidence="2">Leaves</tissue>
    </source>
</reference>
<dbReference type="Proteomes" id="UP001341840">
    <property type="component" value="Unassembled WGS sequence"/>
</dbReference>